<evidence type="ECO:0000313" key="11">
    <source>
        <dbReference type="EMBL" id="PPR01825.1"/>
    </source>
</evidence>
<feature type="compositionally biased region" description="Polar residues" evidence="9">
    <location>
        <begin position="340"/>
        <end position="349"/>
    </location>
</feature>
<feature type="compositionally biased region" description="Low complexity" evidence="9">
    <location>
        <begin position="366"/>
        <end position="386"/>
    </location>
</feature>
<evidence type="ECO:0000256" key="3">
    <source>
        <dbReference type="ARBA" id="ARBA00023015"/>
    </source>
</evidence>
<keyword evidence="6" id="KW-0539">Nucleus</keyword>
<comment type="subunit">
    <text evidence="7">Homotrimer. Homotrimerization increases the affinity of HSF1 to DNA. Interacts with transcriptional coregulator SSA1 on chromatin.</text>
</comment>
<gene>
    <name evidence="11" type="ORF">CVT24_001793</name>
</gene>
<evidence type="ECO:0000256" key="2">
    <source>
        <dbReference type="ARBA" id="ARBA00006403"/>
    </source>
</evidence>
<dbReference type="InterPro" id="IPR036388">
    <property type="entry name" value="WH-like_DNA-bd_sf"/>
</dbReference>
<accession>A0A409YFS8</accession>
<name>A0A409YFS8_9AGAR</name>
<comment type="caution">
    <text evidence="11">The sequence shown here is derived from an EMBL/GenBank/DDBJ whole genome shotgun (WGS) entry which is preliminary data.</text>
</comment>
<evidence type="ECO:0000256" key="9">
    <source>
        <dbReference type="SAM" id="MobiDB-lite"/>
    </source>
</evidence>
<dbReference type="FunFam" id="1.10.10.10:FF:000027">
    <property type="entry name" value="Heat shock transcription factor 1"/>
    <property type="match status" value="1"/>
</dbReference>
<dbReference type="AlphaFoldDB" id="A0A409YFS8"/>
<feature type="region of interest" description="Disordered" evidence="9">
    <location>
        <begin position="1"/>
        <end position="21"/>
    </location>
</feature>
<keyword evidence="3" id="KW-0805">Transcription regulation</keyword>
<dbReference type="SUPFAM" id="SSF46785">
    <property type="entry name" value="Winged helix' DNA-binding domain"/>
    <property type="match status" value="1"/>
</dbReference>
<evidence type="ECO:0000259" key="10">
    <source>
        <dbReference type="PROSITE" id="PS00434"/>
    </source>
</evidence>
<keyword evidence="4" id="KW-0238">DNA-binding</keyword>
<reference evidence="11 12" key="1">
    <citation type="journal article" date="2018" name="Evol. Lett.">
        <title>Horizontal gene cluster transfer increased hallucinogenic mushroom diversity.</title>
        <authorList>
            <person name="Reynolds H.T."/>
            <person name="Vijayakumar V."/>
            <person name="Gluck-Thaler E."/>
            <person name="Korotkin H.B."/>
            <person name="Matheny P.B."/>
            <person name="Slot J.C."/>
        </authorList>
    </citation>
    <scope>NUCLEOTIDE SEQUENCE [LARGE SCALE GENOMIC DNA]</scope>
    <source>
        <strain evidence="11 12">2629</strain>
    </source>
</reference>
<evidence type="ECO:0000256" key="4">
    <source>
        <dbReference type="ARBA" id="ARBA00023125"/>
    </source>
</evidence>
<dbReference type="Pfam" id="PF00447">
    <property type="entry name" value="HSF_DNA-bind"/>
    <property type="match status" value="1"/>
</dbReference>
<feature type="region of interest" description="Disordered" evidence="9">
    <location>
        <begin position="494"/>
        <end position="517"/>
    </location>
</feature>
<dbReference type="GO" id="GO:0005634">
    <property type="term" value="C:nucleus"/>
    <property type="evidence" value="ECO:0007669"/>
    <property type="project" value="UniProtKB-SubCell"/>
</dbReference>
<keyword evidence="12" id="KW-1185">Reference proteome</keyword>
<sequence length="851" mass="87863">MASDHQVALTRNRIPQSSSHISKAARQVVPAFLQKLYEMVNDPNNAELIRWSDAGDSFFVLDHERFAHEVLGRWFKHRNFASFVRQLNMYGFHKIPHLQQGVLKSDNDTEFWNFAHVNFHRGQPDLLCLIQRKKPMQGGDDGAVELQGNASNGSTPGGGGSVVGGGTTLPSGQVLDIGSVLAGIQAIKRHQTTISAELNELKRSNELLWQDALAARAKHQKQQDTINRIVKFLAGVFGNQAGGGNGSVGGSPTTPGGQNGKDDMGGSVGLARRRARLMIEDTNRDGPRKSMVEELTEMPIDTDPASYEQNYPTIETPVSAASPAPSVAMSDNISIAETTLTHNDTQPNGPSTPKERTPTPTPPSLPKTTSAPSSTSAATNTTTASSNDTQLFRPVTPSRAPPMLDFNNIGVQNFLNSLTPAQLQGILAQLAAQTFPDTSQTLDPLNTGSNTSNNPSASSAGLGAANSVLFPSNLISGPLTPFYQPHSYDFPASTPSLNLNTPPSSTGVGSGSTTTTATNQVGLQSASQYQNHTPSFPLNLIPSDGLISFDSRDYDLGTPGGSVMGAPGAMSPFGVGLGPGGDAGTLVDPHQHEHEKRVESGWKVADDIDKDVSALNASIDSLITTLGLDPGVLLDAQLQGAGVDSTTGATGGKGGLEGGVNASNLSTSGSGSSTTQPASDFDIDSFFNSLGSSSSIGGMSGIDMGLGLDDAMGSGSGMGGLGGGGDVDMTHAGDMVLGDTAFLDELPDSPATSKGPGSPVNATTTRDLGGAAPSNPGVSPGGMQHTLGMGTRSRKRKSEVVNEVSPADAMAGLQVGGSGPVPQPAPPGGGIKVNLNLNTGVGGSKPKKRKG</sequence>
<feature type="region of interest" description="Disordered" evidence="9">
    <location>
        <begin position="649"/>
        <end position="677"/>
    </location>
</feature>
<evidence type="ECO:0000256" key="1">
    <source>
        <dbReference type="ARBA" id="ARBA00004123"/>
    </source>
</evidence>
<feature type="region of interest" description="Disordered" evidence="9">
    <location>
        <begin position="242"/>
        <end position="267"/>
    </location>
</feature>
<dbReference type="PANTHER" id="PTHR10015">
    <property type="entry name" value="HEAT SHOCK TRANSCRIPTION FACTOR"/>
    <property type="match status" value="1"/>
</dbReference>
<dbReference type="Gene3D" id="1.10.10.10">
    <property type="entry name" value="Winged helix-like DNA-binding domain superfamily/Winged helix DNA-binding domain"/>
    <property type="match status" value="1"/>
</dbReference>
<dbReference type="EMBL" id="NHTK01001212">
    <property type="protein sequence ID" value="PPR01825.1"/>
    <property type="molecule type" value="Genomic_DNA"/>
</dbReference>
<keyword evidence="5" id="KW-0804">Transcription</keyword>
<feature type="compositionally biased region" description="Gly residues" evidence="9">
    <location>
        <begin position="649"/>
        <end position="658"/>
    </location>
</feature>
<dbReference type="PRINTS" id="PR00056">
    <property type="entry name" value="HSFDOMAIN"/>
</dbReference>
<dbReference type="InterPro" id="IPR000232">
    <property type="entry name" value="HSF_DNA-bd"/>
</dbReference>
<organism evidence="11 12">
    <name type="scientific">Panaeolus cyanescens</name>
    <dbReference type="NCBI Taxonomy" id="181874"/>
    <lineage>
        <taxon>Eukaryota</taxon>
        <taxon>Fungi</taxon>
        <taxon>Dikarya</taxon>
        <taxon>Basidiomycota</taxon>
        <taxon>Agaricomycotina</taxon>
        <taxon>Agaricomycetes</taxon>
        <taxon>Agaricomycetidae</taxon>
        <taxon>Agaricales</taxon>
        <taxon>Agaricineae</taxon>
        <taxon>Galeropsidaceae</taxon>
        <taxon>Panaeolus</taxon>
    </lineage>
</organism>
<dbReference type="InParanoid" id="A0A409YFS8"/>
<dbReference type="SMART" id="SM00415">
    <property type="entry name" value="HSF"/>
    <property type="match status" value="1"/>
</dbReference>
<feature type="compositionally biased region" description="Gly residues" evidence="9">
    <location>
        <begin position="155"/>
        <end position="166"/>
    </location>
</feature>
<feature type="compositionally biased region" description="Low complexity" evidence="9">
    <location>
        <begin position="666"/>
        <end position="675"/>
    </location>
</feature>
<dbReference type="Proteomes" id="UP000284842">
    <property type="component" value="Unassembled WGS sequence"/>
</dbReference>
<dbReference type="GO" id="GO:0003700">
    <property type="term" value="F:DNA-binding transcription factor activity"/>
    <property type="evidence" value="ECO:0007669"/>
    <property type="project" value="InterPro"/>
</dbReference>
<feature type="domain" description="HSF-type DNA-binding" evidence="10">
    <location>
        <begin position="71"/>
        <end position="95"/>
    </location>
</feature>
<evidence type="ECO:0000256" key="5">
    <source>
        <dbReference type="ARBA" id="ARBA00023163"/>
    </source>
</evidence>
<evidence type="ECO:0000313" key="12">
    <source>
        <dbReference type="Proteomes" id="UP000284842"/>
    </source>
</evidence>
<dbReference type="PROSITE" id="PS00434">
    <property type="entry name" value="HSF_DOMAIN"/>
    <property type="match status" value="1"/>
</dbReference>
<feature type="compositionally biased region" description="Low complexity" evidence="9">
    <location>
        <begin position="501"/>
        <end position="517"/>
    </location>
</feature>
<comment type="subcellular location">
    <subcellularLocation>
        <location evidence="1">Nucleus</location>
    </subcellularLocation>
</comment>
<evidence type="ECO:0000256" key="7">
    <source>
        <dbReference type="ARBA" id="ARBA00062171"/>
    </source>
</evidence>
<dbReference type="STRING" id="181874.A0A409YFS8"/>
<dbReference type="OrthoDB" id="60033at2759"/>
<feature type="region of interest" description="Disordered" evidence="9">
    <location>
        <begin position="439"/>
        <end position="459"/>
    </location>
</feature>
<feature type="region of interest" description="Disordered" evidence="9">
    <location>
        <begin position="744"/>
        <end position="851"/>
    </location>
</feature>
<dbReference type="GO" id="GO:0043565">
    <property type="term" value="F:sequence-specific DNA binding"/>
    <property type="evidence" value="ECO:0007669"/>
    <property type="project" value="InterPro"/>
</dbReference>
<feature type="region of interest" description="Disordered" evidence="9">
    <location>
        <begin position="139"/>
        <end position="166"/>
    </location>
</feature>
<evidence type="ECO:0000256" key="6">
    <source>
        <dbReference type="ARBA" id="ARBA00023242"/>
    </source>
</evidence>
<dbReference type="PANTHER" id="PTHR10015:SF427">
    <property type="entry name" value="HEAT SHOCK FACTOR PROTEIN"/>
    <property type="match status" value="1"/>
</dbReference>
<proteinExistence type="inferred from homology"/>
<evidence type="ECO:0000256" key="8">
    <source>
        <dbReference type="RuleBase" id="RU004020"/>
    </source>
</evidence>
<dbReference type="InterPro" id="IPR036390">
    <property type="entry name" value="WH_DNA-bd_sf"/>
</dbReference>
<feature type="region of interest" description="Disordered" evidence="9">
    <location>
        <begin position="340"/>
        <end position="399"/>
    </location>
</feature>
<comment type="similarity">
    <text evidence="2 8">Belongs to the HSF family.</text>
</comment>
<protein>
    <recommendedName>
        <fullName evidence="10">HSF-type DNA-binding domain-containing protein</fullName>
    </recommendedName>
</protein>
<feature type="compositionally biased region" description="Low complexity" evidence="9">
    <location>
        <begin position="446"/>
        <end position="459"/>
    </location>
</feature>